<dbReference type="RefSeq" id="WP_182552356.1">
    <property type="nucleotide sequence ID" value="NZ_JACGXN010000017.1"/>
</dbReference>
<keyword evidence="2" id="KW-0378">Hydrolase</keyword>
<feature type="transmembrane region" description="Helical" evidence="1">
    <location>
        <begin position="70"/>
        <end position="91"/>
    </location>
</feature>
<evidence type="ECO:0000313" key="3">
    <source>
        <dbReference type="Proteomes" id="UP000549052"/>
    </source>
</evidence>
<sequence length="106" mass="11741">MAEFYFLMYVEIQQIGSELLPLAIRVSANLVGVAAVLGIYHLGLSVDRTVFMAIMFLGYIFWISEYFAGIQIQVLIVLGVVGIGFLAAMMLRRACVQARFAESKSV</sequence>
<gene>
    <name evidence="2" type="ORF">FHW16_005555</name>
</gene>
<dbReference type="AlphaFoldDB" id="A0A839EUF0"/>
<proteinExistence type="predicted"/>
<dbReference type="EMBL" id="JACGXN010000017">
    <property type="protein sequence ID" value="MBA8881808.1"/>
    <property type="molecule type" value="Genomic_DNA"/>
</dbReference>
<accession>A0A839EUF0</accession>
<dbReference type="Proteomes" id="UP000549052">
    <property type="component" value="Unassembled WGS sequence"/>
</dbReference>
<dbReference type="GO" id="GO:0008233">
    <property type="term" value="F:peptidase activity"/>
    <property type="evidence" value="ECO:0007669"/>
    <property type="project" value="UniProtKB-KW"/>
</dbReference>
<evidence type="ECO:0000313" key="2">
    <source>
        <dbReference type="EMBL" id="MBA8881808.1"/>
    </source>
</evidence>
<keyword evidence="3" id="KW-1185">Reference proteome</keyword>
<keyword evidence="1" id="KW-1133">Transmembrane helix</keyword>
<name>A0A839EUF0_9HYPH</name>
<evidence type="ECO:0000256" key="1">
    <source>
        <dbReference type="SAM" id="Phobius"/>
    </source>
</evidence>
<keyword evidence="1" id="KW-0812">Transmembrane</keyword>
<feature type="transmembrane region" description="Helical" evidence="1">
    <location>
        <begin position="49"/>
        <end position="64"/>
    </location>
</feature>
<dbReference type="GO" id="GO:0006508">
    <property type="term" value="P:proteolysis"/>
    <property type="evidence" value="ECO:0007669"/>
    <property type="project" value="UniProtKB-KW"/>
</dbReference>
<keyword evidence="2" id="KW-0645">Protease</keyword>
<organism evidence="2 3">
    <name type="scientific">Phyllobacterium myrsinacearum</name>
    <dbReference type="NCBI Taxonomy" id="28101"/>
    <lineage>
        <taxon>Bacteria</taxon>
        <taxon>Pseudomonadati</taxon>
        <taxon>Pseudomonadota</taxon>
        <taxon>Alphaproteobacteria</taxon>
        <taxon>Hyphomicrobiales</taxon>
        <taxon>Phyllobacteriaceae</taxon>
        <taxon>Phyllobacterium</taxon>
    </lineage>
</organism>
<feature type="transmembrane region" description="Helical" evidence="1">
    <location>
        <begin position="20"/>
        <end position="42"/>
    </location>
</feature>
<protein>
    <submittedName>
        <fullName evidence="2">Membrane-bound ClpP family serine protease</fullName>
    </submittedName>
</protein>
<comment type="caution">
    <text evidence="2">The sequence shown here is derived from an EMBL/GenBank/DDBJ whole genome shotgun (WGS) entry which is preliminary data.</text>
</comment>
<keyword evidence="1" id="KW-0472">Membrane</keyword>
<reference evidence="2 3" key="1">
    <citation type="submission" date="2020-07" db="EMBL/GenBank/DDBJ databases">
        <title>Genomic Encyclopedia of Type Strains, Phase IV (KMG-V): Genome sequencing to study the core and pangenomes of soil and plant-associated prokaryotes.</title>
        <authorList>
            <person name="Whitman W."/>
        </authorList>
    </citation>
    <scope>NUCLEOTIDE SEQUENCE [LARGE SCALE GENOMIC DNA]</scope>
    <source>
        <strain evidence="2 3">AN3</strain>
    </source>
</reference>